<name>A0ABP5EIN0_9MICO</name>
<dbReference type="RefSeq" id="WP_344305905.1">
    <property type="nucleotide sequence ID" value="NZ_BAAANO010000002.1"/>
</dbReference>
<dbReference type="EMBL" id="BAAANO010000002">
    <property type="protein sequence ID" value="GAA1997458.1"/>
    <property type="molecule type" value="Genomic_DNA"/>
</dbReference>
<evidence type="ECO:0000313" key="1">
    <source>
        <dbReference type="EMBL" id="GAA1997458.1"/>
    </source>
</evidence>
<organism evidence="1 2">
    <name type="scientific">Brevibacterium samyangense</name>
    <dbReference type="NCBI Taxonomy" id="366888"/>
    <lineage>
        <taxon>Bacteria</taxon>
        <taxon>Bacillati</taxon>
        <taxon>Actinomycetota</taxon>
        <taxon>Actinomycetes</taxon>
        <taxon>Micrococcales</taxon>
        <taxon>Brevibacteriaceae</taxon>
        <taxon>Brevibacterium</taxon>
    </lineage>
</organism>
<dbReference type="Proteomes" id="UP001500755">
    <property type="component" value="Unassembled WGS sequence"/>
</dbReference>
<accession>A0ABP5EIN0</accession>
<keyword evidence="2" id="KW-1185">Reference proteome</keyword>
<protein>
    <submittedName>
        <fullName evidence="1">Uncharacterized protein</fullName>
    </submittedName>
</protein>
<gene>
    <name evidence="1" type="ORF">GCM10009755_00650</name>
</gene>
<comment type="caution">
    <text evidence="1">The sequence shown here is derived from an EMBL/GenBank/DDBJ whole genome shotgun (WGS) entry which is preliminary data.</text>
</comment>
<proteinExistence type="predicted"/>
<reference evidence="2" key="1">
    <citation type="journal article" date="2019" name="Int. J. Syst. Evol. Microbiol.">
        <title>The Global Catalogue of Microorganisms (GCM) 10K type strain sequencing project: providing services to taxonomists for standard genome sequencing and annotation.</title>
        <authorList>
            <consortium name="The Broad Institute Genomics Platform"/>
            <consortium name="The Broad Institute Genome Sequencing Center for Infectious Disease"/>
            <person name="Wu L."/>
            <person name="Ma J."/>
        </authorList>
    </citation>
    <scope>NUCLEOTIDE SEQUENCE [LARGE SCALE GENOMIC DNA]</scope>
    <source>
        <strain evidence="2">JCM 14546</strain>
    </source>
</reference>
<evidence type="ECO:0000313" key="2">
    <source>
        <dbReference type="Proteomes" id="UP001500755"/>
    </source>
</evidence>
<sequence>MFDPSRVNDLFSGRSQAELRERATTVSRAVRLEPREDGPWLRCAWDNGGGDAAVWFFHEDGRRLVLLVDHDSPMNLYSAGDGDAQLDLYRGLPEDMRALVVGTDDDDPLLAMPVGDTLVTFATGVFWSDGEEWFASDGLADRLRGDDPLSLRDTGTSVCLYPFDLYSYYAPGEFEPEIV</sequence>